<organism evidence="5 6">
    <name type="scientific">Rhodalgimonas zhirmunskyi</name>
    <dbReference type="NCBI Taxonomy" id="2964767"/>
    <lineage>
        <taxon>Bacteria</taxon>
        <taxon>Pseudomonadati</taxon>
        <taxon>Pseudomonadota</taxon>
        <taxon>Alphaproteobacteria</taxon>
        <taxon>Rhodobacterales</taxon>
        <taxon>Roseobacteraceae</taxon>
        <taxon>Rhodalgimonas</taxon>
    </lineage>
</organism>
<dbReference type="PANTHER" id="PTHR42659">
    <property type="entry name" value="XANTHINE DEHYDROGENASE SUBUNIT C-RELATED"/>
    <property type="match status" value="1"/>
</dbReference>
<evidence type="ECO:0000259" key="4">
    <source>
        <dbReference type="PROSITE" id="PS51387"/>
    </source>
</evidence>
<dbReference type="Gene3D" id="3.30.43.10">
    <property type="entry name" value="Uridine Diphospho-n-acetylenolpyruvylglucosamine Reductase, domain 2"/>
    <property type="match status" value="1"/>
</dbReference>
<evidence type="ECO:0000256" key="1">
    <source>
        <dbReference type="ARBA" id="ARBA00022630"/>
    </source>
</evidence>
<sequence>MEYLAPHDLGEALDLLARGGVTPVAGGTDFYPALPPGGARESLLDLTRIDGLRGVSRADQGWRIGAATRWSDILHADLPPAFDGLKSAARQVGSVQIQNAGTVGGNIVNASPAADGVPALLALGAEVELASRHGRRRVPLGDFITGVRAVDLAEGEMLLAVHVPAPPEGAVSAFEKLGSREYLVISIAMVAVVLRVVDGVVDHAAVAVGACSPVARRLAVLEREMVGQAPGAVSINARHLDGLAPIDDVRGSGVYRMSAVADLIERAIKGACHG</sequence>
<keyword evidence="2" id="KW-0274">FAD</keyword>
<evidence type="ECO:0000313" key="6">
    <source>
        <dbReference type="Proteomes" id="UP001227162"/>
    </source>
</evidence>
<reference evidence="5" key="2">
    <citation type="submission" date="2023-04" db="EMBL/GenBank/DDBJ databases">
        <title>'Rhodoalgimonas zhirmunskyi' gen. nov., isolated from a red alga.</title>
        <authorList>
            <person name="Nedashkovskaya O.I."/>
            <person name="Otstavnykh N.Y."/>
            <person name="Bystritskaya E.P."/>
            <person name="Balabanova L.A."/>
            <person name="Isaeva M.P."/>
        </authorList>
    </citation>
    <scope>NUCLEOTIDE SEQUENCE</scope>
    <source>
        <strain evidence="5">10Alg 79</strain>
    </source>
</reference>
<dbReference type="InterPro" id="IPR002346">
    <property type="entry name" value="Mopterin_DH_FAD-bd"/>
</dbReference>
<reference evidence="5" key="1">
    <citation type="submission" date="2022-07" db="EMBL/GenBank/DDBJ databases">
        <authorList>
            <person name="Otstavnykh N."/>
            <person name="Isaeva M."/>
            <person name="Bystritskaya E."/>
        </authorList>
    </citation>
    <scope>NUCLEOTIDE SEQUENCE</scope>
    <source>
        <strain evidence="5">10Alg 79</strain>
    </source>
</reference>
<dbReference type="AlphaFoldDB" id="A0AAJ1U786"/>
<keyword evidence="1" id="KW-0285">Flavoprotein</keyword>
<dbReference type="PROSITE" id="PS51387">
    <property type="entry name" value="FAD_PCMH"/>
    <property type="match status" value="1"/>
</dbReference>
<dbReference type="SUPFAM" id="SSF55447">
    <property type="entry name" value="CO dehydrogenase flavoprotein C-terminal domain-like"/>
    <property type="match status" value="1"/>
</dbReference>
<dbReference type="Pfam" id="PF03450">
    <property type="entry name" value="CO_deh_flav_C"/>
    <property type="match status" value="1"/>
</dbReference>
<dbReference type="InterPro" id="IPR016167">
    <property type="entry name" value="FAD-bd_PCMH_sub1"/>
</dbReference>
<dbReference type="Gene3D" id="3.30.390.50">
    <property type="entry name" value="CO dehydrogenase flavoprotein, C-terminal domain"/>
    <property type="match status" value="1"/>
</dbReference>
<name>A0AAJ1U786_9RHOB</name>
<dbReference type="InterPro" id="IPR016166">
    <property type="entry name" value="FAD-bd_PCMH"/>
</dbReference>
<dbReference type="SMART" id="SM01092">
    <property type="entry name" value="CO_deh_flav_C"/>
    <property type="match status" value="1"/>
</dbReference>
<proteinExistence type="predicted"/>
<dbReference type="Gene3D" id="3.30.465.10">
    <property type="match status" value="1"/>
</dbReference>
<protein>
    <submittedName>
        <fullName evidence="5">FAD binding domain-containing protein</fullName>
    </submittedName>
</protein>
<dbReference type="InterPro" id="IPR036318">
    <property type="entry name" value="FAD-bd_PCMH-like_sf"/>
</dbReference>
<evidence type="ECO:0000313" key="5">
    <source>
        <dbReference type="EMBL" id="MDQ2094771.1"/>
    </source>
</evidence>
<keyword evidence="3" id="KW-0560">Oxidoreductase</keyword>
<dbReference type="InterPro" id="IPR051312">
    <property type="entry name" value="Diverse_Substr_Oxidored"/>
</dbReference>
<dbReference type="PANTHER" id="PTHR42659:SF2">
    <property type="entry name" value="XANTHINE DEHYDROGENASE SUBUNIT C-RELATED"/>
    <property type="match status" value="1"/>
</dbReference>
<dbReference type="GO" id="GO:0071949">
    <property type="term" value="F:FAD binding"/>
    <property type="evidence" value="ECO:0007669"/>
    <property type="project" value="InterPro"/>
</dbReference>
<dbReference type="SUPFAM" id="SSF56176">
    <property type="entry name" value="FAD-binding/transporter-associated domain-like"/>
    <property type="match status" value="1"/>
</dbReference>
<dbReference type="Pfam" id="PF00941">
    <property type="entry name" value="FAD_binding_5"/>
    <property type="match status" value="1"/>
</dbReference>
<comment type="caution">
    <text evidence="5">The sequence shown here is derived from an EMBL/GenBank/DDBJ whole genome shotgun (WGS) entry which is preliminary data.</text>
</comment>
<gene>
    <name evidence="5" type="ORF">NOI20_11670</name>
</gene>
<dbReference type="RefSeq" id="WP_317626384.1">
    <property type="nucleotide sequence ID" value="NZ_JANFFA010000003.1"/>
</dbReference>
<evidence type="ECO:0000256" key="3">
    <source>
        <dbReference type="ARBA" id="ARBA00023002"/>
    </source>
</evidence>
<feature type="domain" description="FAD-binding PCMH-type" evidence="4">
    <location>
        <begin position="1"/>
        <end position="168"/>
    </location>
</feature>
<accession>A0AAJ1U786</accession>
<dbReference type="EMBL" id="JANFFA010000003">
    <property type="protein sequence ID" value="MDQ2094771.1"/>
    <property type="molecule type" value="Genomic_DNA"/>
</dbReference>
<dbReference type="InterPro" id="IPR036683">
    <property type="entry name" value="CO_DH_flav_C_dom_sf"/>
</dbReference>
<dbReference type="InterPro" id="IPR005107">
    <property type="entry name" value="CO_DH_flav_C"/>
</dbReference>
<dbReference type="GO" id="GO:0016491">
    <property type="term" value="F:oxidoreductase activity"/>
    <property type="evidence" value="ECO:0007669"/>
    <property type="project" value="UniProtKB-KW"/>
</dbReference>
<keyword evidence="6" id="KW-1185">Reference proteome</keyword>
<dbReference type="InterPro" id="IPR016169">
    <property type="entry name" value="FAD-bd_PCMH_sub2"/>
</dbReference>
<evidence type="ECO:0000256" key="2">
    <source>
        <dbReference type="ARBA" id="ARBA00022827"/>
    </source>
</evidence>
<dbReference type="Proteomes" id="UP001227162">
    <property type="component" value="Unassembled WGS sequence"/>
</dbReference>